<evidence type="ECO:0000313" key="1">
    <source>
        <dbReference type="EMBL" id="QKJ32454.1"/>
    </source>
</evidence>
<sequence>MKHLSGLRALMRSPLRMLLLTLLLDIGLVRAQSTTSPSVTKVIPPSPEAQSFMRYGEIPVDPSTGVPDIQVPLYQVNSGKLSLPVSITYHASGIRVSDVASVVGLGWRLSAGGVLTKTVVGKPDNDASYGMFNYPYLTKAQIDALPQNGSEWQHLKMIAEGTMDGQSDKYFYSAGGKLSGDFFYDNAFNIVKTTYSDSKIIAVSATSYKVIADDGTQYFFEKPEYSHTDMDPPYVSSWWLTKIASADNVDVITFEYQTLSTPNVSFVQSQSITTTSNPTVNYSGSQTNTNPVLLKKIVFNNGYLSFDYAADRKDMQDNRLTAVSVYATGMTAPLRKFQFTHSYFYSGTADDKYNYRMKLDQLAVYDAGSSNIQNYSFEYDQSQTMPPYTQDLGPNNNPFCYAQDYWGYNNGITTNQHLITTVPGYPFSPANRTPDLTYAKTCALTKITYPTGGSTSFEYQLNDGPAIAPSTGSGLRIHRIISKTDATTTATVKRYEYANNLLQMDFDLFSINSYDWEPIVYNLACTWSIANWSTWVSNTLLPYATFNGSPALYQYVDEYTDGIASGVNLKRSYMYAADNDFIISVPSSRYGNQYYKECPWRKGQLQILTDYKYDPVAGYITKRTQNYSYTDFRVNTVISGTKLERIHPLVNPCSYENYTPGATYQQYFTYFDVPIEVGSRSLTGISTTETDDDNNSITTTESTAFASSSHLFPTSKSVSGSAGETWRTDITYPHDYAGTSVYDQLIAKNQISTPIEQKKYKIKSSATTYLESSKTYYNFWGGNSWSSTPTSIIVPQYVETQRAGFGAEPRIQYLAYDDQANIASVSKANGPKTSYFYSYGGAYPIAQVTNADYSAIVTAVGGQTVIDNLKNNPTPTDAQVNGFVALLRNTANLPNAQVMSYTYKPLVGMTSATDAKGTATYYEYDDFQRLRFIRDKDNNIVKAFCYNYKGQQTNCYTPGSSGSGPTQIYARIEIANTYSTFSGDYEYSYTSGYGDVYIRFYSDAACLNPVNLSSAMTVSVTMTTQYNVNYSSGSYSSTTDYNAPDSNWSYYLGTLSLYDYTDFDNGSYYSYSYYDYSYDVVVHSGSSYIPVTFVYI</sequence>
<evidence type="ECO:0000313" key="2">
    <source>
        <dbReference type="Proteomes" id="UP000505355"/>
    </source>
</evidence>
<reference evidence="1 2" key="1">
    <citation type="submission" date="2020-05" db="EMBL/GenBank/DDBJ databases">
        <title>Mucilaginibacter mali sp. nov.</title>
        <authorList>
            <person name="Kim H.S."/>
            <person name="Lee K.C."/>
            <person name="Suh M.K."/>
            <person name="Kim J.-S."/>
            <person name="Han K.-I."/>
            <person name="Eom M.K."/>
            <person name="Shin Y.K."/>
            <person name="Lee J.-S."/>
        </authorList>
    </citation>
    <scope>NUCLEOTIDE SEQUENCE [LARGE SCALE GENOMIC DNA]</scope>
    <source>
        <strain evidence="1 2">G2-14</strain>
    </source>
</reference>
<evidence type="ECO:0008006" key="3">
    <source>
        <dbReference type="Google" id="ProtNLM"/>
    </source>
</evidence>
<dbReference type="AlphaFoldDB" id="A0A7D4TS08"/>
<name>A0A7D4TS08_9SPHI</name>
<keyword evidence="2" id="KW-1185">Reference proteome</keyword>
<organism evidence="1 2">
    <name type="scientific">Mucilaginibacter mali</name>
    <dbReference type="NCBI Taxonomy" id="2740462"/>
    <lineage>
        <taxon>Bacteria</taxon>
        <taxon>Pseudomonadati</taxon>
        <taxon>Bacteroidota</taxon>
        <taxon>Sphingobacteriia</taxon>
        <taxon>Sphingobacteriales</taxon>
        <taxon>Sphingobacteriaceae</taxon>
        <taxon>Mucilaginibacter</taxon>
    </lineage>
</organism>
<dbReference type="RefSeq" id="WP_173417104.1">
    <property type="nucleotide sequence ID" value="NZ_CP054139.1"/>
</dbReference>
<dbReference type="EMBL" id="CP054139">
    <property type="protein sequence ID" value="QKJ32454.1"/>
    <property type="molecule type" value="Genomic_DNA"/>
</dbReference>
<dbReference type="KEGG" id="mmab:HQ865_22710"/>
<proteinExistence type="predicted"/>
<accession>A0A7D4TS08</accession>
<dbReference type="Proteomes" id="UP000505355">
    <property type="component" value="Chromosome"/>
</dbReference>
<gene>
    <name evidence="1" type="ORF">HQ865_22710</name>
</gene>
<protein>
    <recommendedName>
        <fullName evidence="3">YD repeat-containing protein</fullName>
    </recommendedName>
</protein>